<dbReference type="GO" id="GO:0051287">
    <property type="term" value="F:NAD binding"/>
    <property type="evidence" value="ECO:0007669"/>
    <property type="project" value="UniProtKB-UniRule"/>
</dbReference>
<dbReference type="Pfam" id="PF13561">
    <property type="entry name" value="adh_short_C2"/>
    <property type="match status" value="1"/>
</dbReference>
<dbReference type="PANTHER" id="PTHR42879">
    <property type="entry name" value="3-OXOACYL-(ACYL-CARRIER-PROTEIN) REDUCTASE"/>
    <property type="match status" value="1"/>
</dbReference>
<dbReference type="PROSITE" id="PS00061">
    <property type="entry name" value="ADH_SHORT"/>
    <property type="match status" value="1"/>
</dbReference>
<protein>
    <recommendedName>
        <fullName evidence="3 9">3-oxoacyl-[acyl-carrier-protein] reductase</fullName>
        <ecNumber evidence="3 9">1.1.1.100</ecNumber>
    </recommendedName>
</protein>
<dbReference type="SUPFAM" id="SSF51735">
    <property type="entry name" value="NAD(P)-binding Rossmann-fold domains"/>
    <property type="match status" value="1"/>
</dbReference>
<evidence type="ECO:0000256" key="4">
    <source>
        <dbReference type="ARBA" id="ARBA00022857"/>
    </source>
</evidence>
<dbReference type="EC" id="1.1.1.100" evidence="3 9"/>
<accession>A0A4V5KJV8</accession>
<evidence type="ECO:0000256" key="8">
    <source>
        <dbReference type="PIRSR" id="PIRSR611284-2"/>
    </source>
</evidence>
<evidence type="ECO:0000259" key="10">
    <source>
        <dbReference type="SMART" id="SM00822"/>
    </source>
</evidence>
<evidence type="ECO:0000313" key="12">
    <source>
        <dbReference type="Proteomes" id="UP000309454"/>
    </source>
</evidence>
<evidence type="ECO:0000256" key="5">
    <source>
        <dbReference type="ARBA" id="ARBA00023002"/>
    </source>
</evidence>
<dbReference type="NCBIfam" id="NF009466">
    <property type="entry name" value="PRK12826.1-2"/>
    <property type="match status" value="1"/>
</dbReference>
<dbReference type="OrthoDB" id="9808187at2"/>
<dbReference type="InterPro" id="IPR011284">
    <property type="entry name" value="3oxo_ACP_reduc"/>
</dbReference>
<dbReference type="InterPro" id="IPR057326">
    <property type="entry name" value="KR_dom"/>
</dbReference>
<feature type="active site" description="Proton acceptor" evidence="7">
    <location>
        <position position="161"/>
    </location>
</feature>
<organism evidence="11 12">
    <name type="scientific">Parvibacter caecicola</name>
    <dbReference type="NCBI Taxonomy" id="747645"/>
    <lineage>
        <taxon>Bacteria</taxon>
        <taxon>Bacillati</taxon>
        <taxon>Actinomycetota</taxon>
        <taxon>Coriobacteriia</taxon>
        <taxon>Coriobacteriales</taxon>
        <taxon>Coriobacteriaceae</taxon>
        <taxon>Parvibacter</taxon>
    </lineage>
</organism>
<dbReference type="EMBL" id="SSTM01000002">
    <property type="protein sequence ID" value="TJW11206.1"/>
    <property type="molecule type" value="Genomic_DNA"/>
</dbReference>
<dbReference type="GO" id="GO:0006633">
    <property type="term" value="P:fatty acid biosynthetic process"/>
    <property type="evidence" value="ECO:0007669"/>
    <property type="project" value="UniProtKB-UniPathway"/>
</dbReference>
<dbReference type="AlphaFoldDB" id="A0A4V5KJV8"/>
<dbReference type="NCBIfam" id="NF005559">
    <property type="entry name" value="PRK07231.1"/>
    <property type="match status" value="1"/>
</dbReference>
<keyword evidence="9" id="KW-0276">Fatty acid metabolism</keyword>
<dbReference type="Gene3D" id="3.40.50.720">
    <property type="entry name" value="NAD(P)-binding Rossmann-like Domain"/>
    <property type="match status" value="1"/>
</dbReference>
<dbReference type="InterPro" id="IPR050259">
    <property type="entry name" value="SDR"/>
</dbReference>
<dbReference type="InterPro" id="IPR002347">
    <property type="entry name" value="SDR_fam"/>
</dbReference>
<dbReference type="NCBIfam" id="TIGR01830">
    <property type="entry name" value="3oxo_ACP_reduc"/>
    <property type="match status" value="1"/>
</dbReference>
<feature type="binding site" evidence="8">
    <location>
        <begin position="161"/>
        <end position="165"/>
    </location>
    <ligand>
        <name>NADP(+)</name>
        <dbReference type="ChEBI" id="CHEBI:58349"/>
    </ligand>
</feature>
<name>A0A4V5KJV8_9ACTN</name>
<feature type="binding site" evidence="8">
    <location>
        <position position="194"/>
    </location>
    <ligand>
        <name>NADP(+)</name>
        <dbReference type="ChEBI" id="CHEBI:58349"/>
    </ligand>
</feature>
<comment type="similarity">
    <text evidence="2 9">Belongs to the short-chain dehydrogenases/reductases (SDR) family.</text>
</comment>
<comment type="function">
    <text evidence="9">Catalyzes the NADPH-dependent reduction of beta-ketoacyl-ACP substrates to beta-hydroxyacyl-ACP products, the first reductive step in the elongation cycle of fatty acid biosynthesis.</text>
</comment>
<evidence type="ECO:0000256" key="7">
    <source>
        <dbReference type="PIRSR" id="PIRSR611284-1"/>
    </source>
</evidence>
<feature type="binding site" evidence="8">
    <location>
        <begin position="69"/>
        <end position="70"/>
    </location>
    <ligand>
        <name>NADP(+)</name>
        <dbReference type="ChEBI" id="CHEBI:58349"/>
    </ligand>
</feature>
<dbReference type="InterPro" id="IPR036291">
    <property type="entry name" value="NAD(P)-bd_dom_sf"/>
</dbReference>
<comment type="subunit">
    <text evidence="9">Homotetramer.</text>
</comment>
<dbReference type="InterPro" id="IPR020904">
    <property type="entry name" value="Sc_DH/Rdtase_CS"/>
</dbReference>
<feature type="binding site" evidence="8">
    <location>
        <begin position="15"/>
        <end position="18"/>
    </location>
    <ligand>
        <name>NADP(+)</name>
        <dbReference type="ChEBI" id="CHEBI:58349"/>
    </ligand>
</feature>
<dbReference type="Proteomes" id="UP000309454">
    <property type="component" value="Unassembled WGS sequence"/>
</dbReference>
<dbReference type="CDD" id="cd05333">
    <property type="entry name" value="BKR_SDR_c"/>
    <property type="match status" value="1"/>
</dbReference>
<comment type="caution">
    <text evidence="11">The sequence shown here is derived from an EMBL/GenBank/DDBJ whole genome shotgun (WGS) entry which is preliminary data.</text>
</comment>
<dbReference type="GO" id="GO:0004316">
    <property type="term" value="F:3-oxoacyl-[acyl-carrier-protein] reductase (NADPH) activity"/>
    <property type="evidence" value="ECO:0007669"/>
    <property type="project" value="UniProtKB-UniRule"/>
</dbReference>
<comment type="catalytic activity">
    <reaction evidence="6 9">
        <text>a (3R)-hydroxyacyl-[ACP] + NADP(+) = a 3-oxoacyl-[ACP] + NADPH + H(+)</text>
        <dbReference type="Rhea" id="RHEA:17397"/>
        <dbReference type="Rhea" id="RHEA-COMP:9916"/>
        <dbReference type="Rhea" id="RHEA-COMP:9945"/>
        <dbReference type="ChEBI" id="CHEBI:15378"/>
        <dbReference type="ChEBI" id="CHEBI:57783"/>
        <dbReference type="ChEBI" id="CHEBI:58349"/>
        <dbReference type="ChEBI" id="CHEBI:78776"/>
        <dbReference type="ChEBI" id="CHEBI:78827"/>
        <dbReference type="EC" id="1.1.1.100"/>
    </reaction>
</comment>
<evidence type="ECO:0000256" key="6">
    <source>
        <dbReference type="ARBA" id="ARBA00048508"/>
    </source>
</evidence>
<keyword evidence="9" id="KW-0443">Lipid metabolism</keyword>
<dbReference type="PRINTS" id="PR00080">
    <property type="entry name" value="SDRFAMILY"/>
</dbReference>
<comment type="pathway">
    <text evidence="1 9">Lipid metabolism; fatty acid biosynthesis.</text>
</comment>
<evidence type="ECO:0000313" key="11">
    <source>
        <dbReference type="EMBL" id="TJW11206.1"/>
    </source>
</evidence>
<gene>
    <name evidence="11" type="primary">fabG</name>
    <name evidence="11" type="ORF">E5982_03025</name>
</gene>
<keyword evidence="4 8" id="KW-0521">NADP</keyword>
<reference evidence="11 12" key="1">
    <citation type="submission" date="2019-04" db="EMBL/GenBank/DDBJ databases">
        <title>Microbes associate with the intestines of laboratory mice.</title>
        <authorList>
            <person name="Navarre W."/>
            <person name="Wong E."/>
            <person name="Huang K.C."/>
            <person name="Tropini C."/>
            <person name="Ng K."/>
            <person name="Yu B."/>
        </authorList>
    </citation>
    <scope>NUCLEOTIDE SEQUENCE [LARGE SCALE GENOMIC DNA]</scope>
    <source>
        <strain evidence="11 12">NM48_B13</strain>
    </source>
</reference>
<keyword evidence="9" id="KW-0275">Fatty acid biosynthesis</keyword>
<dbReference type="UniPathway" id="UPA00094"/>
<dbReference type="PRINTS" id="PR00081">
    <property type="entry name" value="GDHRDH"/>
</dbReference>
<keyword evidence="5 9" id="KW-0560">Oxidoreductase</keyword>
<proteinExistence type="inferred from homology"/>
<evidence type="ECO:0000256" key="3">
    <source>
        <dbReference type="ARBA" id="ARBA00012948"/>
    </source>
</evidence>
<feature type="binding site" evidence="8">
    <location>
        <position position="96"/>
    </location>
    <ligand>
        <name>NADP(+)</name>
        <dbReference type="ChEBI" id="CHEBI:58349"/>
    </ligand>
</feature>
<dbReference type="FunFam" id="3.40.50.720:FF:000115">
    <property type="entry name" value="3-oxoacyl-[acyl-carrier-protein] reductase FabG"/>
    <property type="match status" value="1"/>
</dbReference>
<evidence type="ECO:0000256" key="9">
    <source>
        <dbReference type="RuleBase" id="RU366074"/>
    </source>
</evidence>
<sequence length="253" mass="25610">MTDVPNRAPVALVTGSSRGIGLAIAQALAADGFSVALNCSNEGGLERLQQQAQAIAQQFGVATAALAGNVAVAGEAKALVEATVAQLGGLDVLVNNAGITRDGLIARMDEADFDDVIAVNLKGTFNCCKAATKVMMKQRSGCIVNMSSVVGLSGNAGQVNYAASKAGVVGLTKTLAKELARRNIRVNAIAPGYISTDMTGALSDQQREAITSHIGLGRLGQPEDVAAVVAFLASPAASYITGQVISVDGGLAL</sequence>
<keyword evidence="12" id="KW-1185">Reference proteome</keyword>
<dbReference type="SMART" id="SM00822">
    <property type="entry name" value="PKS_KR"/>
    <property type="match status" value="1"/>
</dbReference>
<dbReference type="PANTHER" id="PTHR42879:SF2">
    <property type="entry name" value="3-OXOACYL-[ACYL-CARRIER-PROTEIN] REDUCTASE FABG"/>
    <property type="match status" value="1"/>
</dbReference>
<dbReference type="RefSeq" id="WP_136845422.1">
    <property type="nucleotide sequence ID" value="NZ_SSTM01000002.1"/>
</dbReference>
<evidence type="ECO:0000256" key="1">
    <source>
        <dbReference type="ARBA" id="ARBA00005194"/>
    </source>
</evidence>
<feature type="domain" description="Ketoreductase" evidence="10">
    <location>
        <begin position="9"/>
        <end position="225"/>
    </location>
</feature>
<evidence type="ECO:0000256" key="2">
    <source>
        <dbReference type="ARBA" id="ARBA00006484"/>
    </source>
</evidence>
<keyword evidence="9" id="KW-0444">Lipid biosynthesis</keyword>